<name>A0A820CCZ7_9BILA</name>
<feature type="non-terminal residue" evidence="1">
    <location>
        <position position="1"/>
    </location>
</feature>
<comment type="caution">
    <text evidence="1">The sequence shown here is derived from an EMBL/GenBank/DDBJ whole genome shotgun (WGS) entry which is preliminary data.</text>
</comment>
<sequence>NGPWKCESNISLQPEALEKAKAGASLSIEPVST</sequence>
<organism evidence="1 2">
    <name type="scientific">Adineta steineri</name>
    <dbReference type="NCBI Taxonomy" id="433720"/>
    <lineage>
        <taxon>Eukaryota</taxon>
        <taxon>Metazoa</taxon>
        <taxon>Spiralia</taxon>
        <taxon>Gnathifera</taxon>
        <taxon>Rotifera</taxon>
        <taxon>Eurotatoria</taxon>
        <taxon>Bdelloidea</taxon>
        <taxon>Adinetida</taxon>
        <taxon>Adinetidae</taxon>
        <taxon>Adineta</taxon>
    </lineage>
</organism>
<evidence type="ECO:0000313" key="1">
    <source>
        <dbReference type="EMBL" id="CAF4205341.1"/>
    </source>
</evidence>
<accession>A0A820CCZ7</accession>
<dbReference type="AlphaFoldDB" id="A0A820CCZ7"/>
<dbReference type="Proteomes" id="UP000663844">
    <property type="component" value="Unassembled WGS sequence"/>
</dbReference>
<reference evidence="1" key="1">
    <citation type="submission" date="2021-02" db="EMBL/GenBank/DDBJ databases">
        <authorList>
            <person name="Nowell W R."/>
        </authorList>
    </citation>
    <scope>NUCLEOTIDE SEQUENCE</scope>
</reference>
<gene>
    <name evidence="1" type="ORF">OXD698_LOCUS41060</name>
</gene>
<protein>
    <submittedName>
        <fullName evidence="1">Uncharacterized protein</fullName>
    </submittedName>
</protein>
<dbReference type="EMBL" id="CAJOAZ010009518">
    <property type="protein sequence ID" value="CAF4205341.1"/>
    <property type="molecule type" value="Genomic_DNA"/>
</dbReference>
<evidence type="ECO:0000313" key="2">
    <source>
        <dbReference type="Proteomes" id="UP000663844"/>
    </source>
</evidence>
<proteinExistence type="predicted"/>